<protein>
    <recommendedName>
        <fullName evidence="1">Amidohydrolase-related domain-containing protein</fullName>
    </recommendedName>
</protein>
<evidence type="ECO:0000259" key="1">
    <source>
        <dbReference type="Pfam" id="PF01979"/>
    </source>
</evidence>
<dbReference type="PANTHER" id="PTHR43135">
    <property type="entry name" value="ALPHA-D-RIBOSE 1-METHYLPHOSPHONATE 5-TRIPHOSPHATE DIPHOSPHATASE"/>
    <property type="match status" value="1"/>
</dbReference>
<sequence>MKTIYLDEAVVLQMIEQGTYLVPTLLAPVSVLEFAEELGMSMVKYGMSEIDAIRASTITAAECLCLDNVGQIKSGYLADVILVKEDPLKDISVLKDTDNIKIVIKDGDIVKSI</sequence>
<evidence type="ECO:0000313" key="3">
    <source>
        <dbReference type="Proteomes" id="UP000249808"/>
    </source>
</evidence>
<dbReference type="InterPro" id="IPR011059">
    <property type="entry name" value="Metal-dep_hydrolase_composite"/>
</dbReference>
<dbReference type="Pfam" id="PF01979">
    <property type="entry name" value="Amidohydro_1"/>
    <property type="match status" value="1"/>
</dbReference>
<gene>
    <name evidence="2" type="ORF">BHU61_07015</name>
</gene>
<proteinExistence type="predicted"/>
<keyword evidence="3" id="KW-1185">Reference proteome</keyword>
<accession>A0A327ZSM5</accession>
<feature type="domain" description="Amidohydrolase-related" evidence="1">
    <location>
        <begin position="30"/>
        <end position="110"/>
    </location>
</feature>
<name>A0A327ZSM5_9STAP</name>
<dbReference type="GO" id="GO:0016810">
    <property type="term" value="F:hydrolase activity, acting on carbon-nitrogen (but not peptide) bonds"/>
    <property type="evidence" value="ECO:0007669"/>
    <property type="project" value="InterPro"/>
</dbReference>
<dbReference type="InterPro" id="IPR051781">
    <property type="entry name" value="Metallo-dep_Hydrolase"/>
</dbReference>
<dbReference type="EMBL" id="PZJH01000002">
    <property type="protein sequence ID" value="RAK45056.1"/>
    <property type="molecule type" value="Genomic_DNA"/>
</dbReference>
<dbReference type="Gene3D" id="3.20.20.140">
    <property type="entry name" value="Metal-dependent hydrolases"/>
    <property type="match status" value="1"/>
</dbReference>
<reference evidence="2 3" key="1">
    <citation type="journal article" date="2018" name="Front. Microbiol.">
        <title>Description and Comparative Genomics of Macrococcus caseolyticus subsp. hominis subsp. nov., Macrococcus goetzii sp. nov., Macrococcus epidermidis sp. nov., and Macrococcus bohemicus sp. nov., Novel Macrococci From Human Clinical Material With Virulence Potential and Suspected Uptake of Foreign DNA by Natural Transformation.</title>
        <authorList>
            <person name="Maslanova I."/>
            <person name="Wertheimer Z."/>
            <person name="Sedlacek I."/>
            <person name="Svec P."/>
            <person name="Indrakova A."/>
            <person name="Kovarovic V."/>
            <person name="Schumann P."/>
            <person name="Sproer C."/>
            <person name="Kralova S."/>
            <person name="Sedo O."/>
            <person name="Kristofova L."/>
            <person name="Vrbovska V."/>
            <person name="Fuzik T."/>
            <person name="Petras P."/>
            <person name="Zdrahal Z."/>
            <person name="Ruzickova V."/>
            <person name="Doskar J."/>
            <person name="Pantucek R."/>
        </authorList>
    </citation>
    <scope>NUCLEOTIDE SEQUENCE [LARGE SCALE GENOMIC DNA]</scope>
    <source>
        <strain evidence="2 3">01/688</strain>
    </source>
</reference>
<dbReference type="PANTHER" id="PTHR43135:SF3">
    <property type="entry name" value="ALPHA-D-RIBOSE 1-METHYLPHOSPHONATE 5-TRIPHOSPHATE DIPHOSPHATASE"/>
    <property type="match status" value="1"/>
</dbReference>
<organism evidence="2 3">
    <name type="scientific">Macrococcus epidermidis</name>
    <dbReference type="NCBI Taxonomy" id="1902580"/>
    <lineage>
        <taxon>Bacteria</taxon>
        <taxon>Bacillati</taxon>
        <taxon>Bacillota</taxon>
        <taxon>Bacilli</taxon>
        <taxon>Bacillales</taxon>
        <taxon>Staphylococcaceae</taxon>
        <taxon>Macrococcus</taxon>
    </lineage>
</organism>
<dbReference type="Proteomes" id="UP000249808">
    <property type="component" value="Unassembled WGS sequence"/>
</dbReference>
<evidence type="ECO:0000313" key="2">
    <source>
        <dbReference type="EMBL" id="RAK45056.1"/>
    </source>
</evidence>
<dbReference type="SUPFAM" id="SSF51338">
    <property type="entry name" value="Composite domain of metallo-dependent hydrolases"/>
    <property type="match status" value="1"/>
</dbReference>
<dbReference type="InterPro" id="IPR006680">
    <property type="entry name" value="Amidohydro-rel"/>
</dbReference>
<comment type="caution">
    <text evidence="2">The sequence shown here is derived from an EMBL/GenBank/DDBJ whole genome shotgun (WGS) entry which is preliminary data.</text>
</comment>
<dbReference type="AlphaFoldDB" id="A0A327ZSM5"/>
<dbReference type="Gene3D" id="2.30.40.10">
    <property type="entry name" value="Urease, subunit C, domain 1"/>
    <property type="match status" value="1"/>
</dbReference>